<gene>
    <name evidence="1" type="ORF">PDESU_05803</name>
</gene>
<name>A0A6C2UC89_PONDE</name>
<protein>
    <submittedName>
        <fullName evidence="1">Uncharacterized protein</fullName>
    </submittedName>
</protein>
<evidence type="ECO:0000313" key="2">
    <source>
        <dbReference type="Proteomes" id="UP000366872"/>
    </source>
</evidence>
<reference evidence="1 2" key="1">
    <citation type="submission" date="2019-04" db="EMBL/GenBank/DDBJ databases">
        <authorList>
            <person name="Van Vliet M D."/>
        </authorList>
    </citation>
    <scope>NUCLEOTIDE SEQUENCE [LARGE SCALE GENOMIC DNA]</scope>
    <source>
        <strain evidence="1 2">F1</strain>
    </source>
</reference>
<dbReference type="EMBL" id="CAAHFG010000004">
    <property type="protein sequence ID" value="VGO17207.1"/>
    <property type="molecule type" value="Genomic_DNA"/>
</dbReference>
<accession>A0A6C2UC89</accession>
<keyword evidence="2" id="KW-1185">Reference proteome</keyword>
<dbReference type="RefSeq" id="WP_136082695.1">
    <property type="nucleotide sequence ID" value="NZ_CAAHFG010000004.1"/>
</dbReference>
<proteinExistence type="predicted"/>
<evidence type="ECO:0000313" key="1">
    <source>
        <dbReference type="EMBL" id="VGO17207.1"/>
    </source>
</evidence>
<dbReference type="Proteomes" id="UP000366872">
    <property type="component" value="Unassembled WGS sequence"/>
</dbReference>
<organism evidence="1 2">
    <name type="scientific">Pontiella desulfatans</name>
    <dbReference type="NCBI Taxonomy" id="2750659"/>
    <lineage>
        <taxon>Bacteria</taxon>
        <taxon>Pseudomonadati</taxon>
        <taxon>Kiritimatiellota</taxon>
        <taxon>Kiritimatiellia</taxon>
        <taxon>Kiritimatiellales</taxon>
        <taxon>Pontiellaceae</taxon>
        <taxon>Pontiella</taxon>
    </lineage>
</organism>
<dbReference type="AlphaFoldDB" id="A0A6C2UC89"/>
<sequence length="82" mass="9006">MNNFQEPTVPNIPAPHVRAWCHRCGTDTGTTFKTALAAGIGNCCAECGACRKGRPYISKRDFQSLMRDRAEGAIHANTQRLD</sequence>